<dbReference type="Gene3D" id="3.30.70.1230">
    <property type="entry name" value="Nucleotide cyclase"/>
    <property type="match status" value="1"/>
</dbReference>
<dbReference type="AlphaFoldDB" id="A0A8J2WK93"/>
<dbReference type="GO" id="GO:0004383">
    <property type="term" value="F:guanylate cyclase activity"/>
    <property type="evidence" value="ECO:0007669"/>
    <property type="project" value="UniProtKB-EC"/>
</dbReference>
<feature type="compositionally biased region" description="Low complexity" evidence="10">
    <location>
        <begin position="17"/>
        <end position="34"/>
    </location>
</feature>
<evidence type="ECO:0000256" key="5">
    <source>
        <dbReference type="ARBA" id="ARBA00023134"/>
    </source>
</evidence>
<dbReference type="InterPro" id="IPR038158">
    <property type="entry name" value="H-NOX_domain_sf"/>
</dbReference>
<comment type="similarity">
    <text evidence="8">Belongs to the adenylyl cyclase class-4/guanylyl cyclase family.</text>
</comment>
<dbReference type="GO" id="GO:0005525">
    <property type="term" value="F:GTP binding"/>
    <property type="evidence" value="ECO:0007669"/>
    <property type="project" value="UniProtKB-KW"/>
</dbReference>
<comment type="caution">
    <text evidence="12">The sequence shown here is derived from an EMBL/GenBank/DDBJ whole genome shotgun (WGS) entry which is preliminary data.</text>
</comment>
<organism evidence="12 13">
    <name type="scientific">Daphnia galeata</name>
    <dbReference type="NCBI Taxonomy" id="27404"/>
    <lineage>
        <taxon>Eukaryota</taxon>
        <taxon>Metazoa</taxon>
        <taxon>Ecdysozoa</taxon>
        <taxon>Arthropoda</taxon>
        <taxon>Crustacea</taxon>
        <taxon>Branchiopoda</taxon>
        <taxon>Diplostraca</taxon>
        <taxon>Cladocera</taxon>
        <taxon>Anomopoda</taxon>
        <taxon>Daphniidae</taxon>
        <taxon>Daphnia</taxon>
    </lineage>
</organism>
<dbReference type="SMART" id="SM00044">
    <property type="entry name" value="CYCc"/>
    <property type="match status" value="1"/>
</dbReference>
<sequence>MAEGFICSRFRRPTEPCPVAQQQQMQSPPQQKRQPSLDCESLHQLQPIGPEKRTLNIRLLSEAISSLVLLPETCLRRAVLQWHRLNPHHDDGGGVSGAAGQSHINDAELAAEMTDKSNAEPDSFFLYSCWNATNQLPEFQRRQFFERMGEAFLLAVLEEYCGALQSLGSDLFGFLQNLGSVYQEMKTTNGNEETNNIVISNHYDISFSCVPEQGRLTLHFRTALAACGYLWAGVLKGIATHLFHVGVTIRVTIYELKSKSALRYHFCFSMPISSDEDELARMAAMTALADGEEQRLMAKTRSMICFDDATGTATSVMEDEPSRPTRRPHLSDIKQRDSLNLRSFESTTTSMSVSTCLSQNYIGTNTFCRAFPWHFMVDRNMQLVQLGVGFMRLFGSELKKMGRHLATYFQMKKPTVEPNFEKILKKANSPFILAVCHVTKDSRKTKLEASTGKIVEAEKGGEQRHCLSPAQVALIILERVIKSTRFIVCLCGLEFKGQMLYCHESDCLLFLASPLVDGLEALTSRGLFISDIPIHDATRDIVLVGEQARAQDGLKRRLDKLKKNIEEATAAVEQEREKNVSLLHLIFPPDIAKRLWLGESIEAQSHDNVTMLFSDLVGFTAICSTATPMEIISLLQSLYTQFDVLCGDLDIYKVETIGDAYCAAGGLHRVSSTHAQQIAWMALCMLEVCRFHQTHDGQPIQMRIGLHTGTVLAGVVGRKMPRYCLFGNNVTLANKFESTSVPFRTNISPSTYELIKATPIFETEARPRDCLPKNFPSDIPGTCHFLNGYRHPEYQPEKDVAGGESLLRRNIRFAVKKLKIGCPNA</sequence>
<dbReference type="PROSITE" id="PS00452">
    <property type="entry name" value="GUANYLATE_CYCLASE_1"/>
    <property type="match status" value="1"/>
</dbReference>
<keyword evidence="6 8" id="KW-0456">Lyase</keyword>
<dbReference type="CDD" id="cd07302">
    <property type="entry name" value="CHD"/>
    <property type="match status" value="1"/>
</dbReference>
<name>A0A8J2WK93_9CRUS</name>
<dbReference type="FunFam" id="3.30.70.1230:FF:000007">
    <property type="entry name" value="Guanylate cyclase soluble subunit alpha-3"/>
    <property type="match status" value="1"/>
</dbReference>
<dbReference type="GO" id="GO:0019934">
    <property type="term" value="P:cGMP-mediated signaling"/>
    <property type="evidence" value="ECO:0007669"/>
    <property type="project" value="TreeGrafter"/>
</dbReference>
<dbReference type="GO" id="GO:0008074">
    <property type="term" value="C:guanylate cyclase complex, soluble"/>
    <property type="evidence" value="ECO:0007669"/>
    <property type="project" value="TreeGrafter"/>
</dbReference>
<evidence type="ECO:0000256" key="3">
    <source>
        <dbReference type="ARBA" id="ARBA00022490"/>
    </source>
</evidence>
<dbReference type="Pfam" id="PF07701">
    <property type="entry name" value="HNOBA"/>
    <property type="match status" value="1"/>
</dbReference>
<evidence type="ECO:0000256" key="8">
    <source>
        <dbReference type="RuleBase" id="RU000405"/>
    </source>
</evidence>
<keyword evidence="7" id="KW-0141">cGMP biosynthesis</keyword>
<dbReference type="Gene3D" id="6.10.250.780">
    <property type="match status" value="1"/>
</dbReference>
<evidence type="ECO:0000313" key="13">
    <source>
        <dbReference type="Proteomes" id="UP000789390"/>
    </source>
</evidence>
<evidence type="ECO:0000313" key="12">
    <source>
        <dbReference type="EMBL" id="CAH0105742.1"/>
    </source>
</evidence>
<dbReference type="PANTHER" id="PTHR45655:SF6">
    <property type="entry name" value="HEAD-SPECIFIC GUANYLATE CYCLASE"/>
    <property type="match status" value="1"/>
</dbReference>
<evidence type="ECO:0000256" key="1">
    <source>
        <dbReference type="ARBA" id="ARBA00004496"/>
    </source>
</evidence>
<dbReference type="OrthoDB" id="6127067at2759"/>
<dbReference type="GO" id="GO:0070482">
    <property type="term" value="P:response to oxygen levels"/>
    <property type="evidence" value="ECO:0007669"/>
    <property type="project" value="TreeGrafter"/>
</dbReference>
<proteinExistence type="inferred from homology"/>
<comment type="subcellular location">
    <subcellularLocation>
        <location evidence="1">Cytoplasm</location>
    </subcellularLocation>
</comment>
<dbReference type="InterPro" id="IPR024096">
    <property type="entry name" value="NO_sig/Golgi_transp_ligand-bd"/>
</dbReference>
<dbReference type="Proteomes" id="UP000789390">
    <property type="component" value="Unassembled WGS sequence"/>
</dbReference>
<dbReference type="Pfam" id="PF00211">
    <property type="entry name" value="Guanylate_cyc"/>
    <property type="match status" value="1"/>
</dbReference>
<keyword evidence="3" id="KW-0963">Cytoplasm</keyword>
<protein>
    <recommendedName>
        <fullName evidence="2">guanylate cyclase</fullName>
        <ecNumber evidence="2">4.6.1.2</ecNumber>
    </recommendedName>
</protein>
<feature type="domain" description="Guanylate cyclase" evidence="11">
    <location>
        <begin position="610"/>
        <end position="737"/>
    </location>
</feature>
<dbReference type="PANTHER" id="PTHR45655">
    <property type="entry name" value="GUANYLATE CYCLASE SOLUBLE SUBUNIT BETA-2"/>
    <property type="match status" value="1"/>
</dbReference>
<reference evidence="12" key="1">
    <citation type="submission" date="2021-11" db="EMBL/GenBank/DDBJ databases">
        <authorList>
            <person name="Schell T."/>
        </authorList>
    </citation>
    <scope>NUCLEOTIDE SEQUENCE</scope>
    <source>
        <strain evidence="12">M5</strain>
    </source>
</reference>
<accession>A0A8J2WK93</accession>
<keyword evidence="13" id="KW-1185">Reference proteome</keyword>
<dbReference type="InterPro" id="IPR001054">
    <property type="entry name" value="A/G_cyclase"/>
</dbReference>
<keyword evidence="9" id="KW-0175">Coiled coil</keyword>
<evidence type="ECO:0000256" key="2">
    <source>
        <dbReference type="ARBA" id="ARBA00012202"/>
    </source>
</evidence>
<dbReference type="EC" id="4.6.1.2" evidence="2"/>
<dbReference type="InterPro" id="IPR029787">
    <property type="entry name" value="Nucleotide_cyclase"/>
</dbReference>
<dbReference type="Gene3D" id="3.90.1520.10">
    <property type="entry name" value="H-NOX domain"/>
    <property type="match status" value="1"/>
</dbReference>
<evidence type="ECO:0000256" key="6">
    <source>
        <dbReference type="ARBA" id="ARBA00023239"/>
    </source>
</evidence>
<dbReference type="EMBL" id="CAKKLH010000200">
    <property type="protein sequence ID" value="CAH0105742.1"/>
    <property type="molecule type" value="Genomic_DNA"/>
</dbReference>
<gene>
    <name evidence="12" type="ORF">DGAL_LOCUS8807</name>
</gene>
<keyword evidence="4" id="KW-0547">Nucleotide-binding</keyword>
<dbReference type="InterPro" id="IPR018297">
    <property type="entry name" value="A/G_cyclase_CS"/>
</dbReference>
<evidence type="ECO:0000256" key="4">
    <source>
        <dbReference type="ARBA" id="ARBA00022741"/>
    </source>
</evidence>
<dbReference type="SUPFAM" id="SSF111126">
    <property type="entry name" value="Ligand-binding domain in the NO signalling and Golgi transport"/>
    <property type="match status" value="1"/>
</dbReference>
<dbReference type="InterPro" id="IPR042463">
    <property type="entry name" value="HNOB_dom_associated_sf"/>
</dbReference>
<dbReference type="Gene3D" id="3.30.450.260">
    <property type="entry name" value="Haem NO binding associated domain"/>
    <property type="match status" value="1"/>
</dbReference>
<dbReference type="GO" id="GO:0020037">
    <property type="term" value="F:heme binding"/>
    <property type="evidence" value="ECO:0007669"/>
    <property type="project" value="InterPro"/>
</dbReference>
<keyword evidence="5" id="KW-0342">GTP-binding</keyword>
<feature type="coiled-coil region" evidence="9">
    <location>
        <begin position="551"/>
        <end position="578"/>
    </location>
</feature>
<evidence type="ECO:0000256" key="7">
    <source>
        <dbReference type="ARBA" id="ARBA00023293"/>
    </source>
</evidence>
<dbReference type="InterPro" id="IPR011645">
    <property type="entry name" value="HNOB_dom_associated"/>
</dbReference>
<dbReference type="PROSITE" id="PS50125">
    <property type="entry name" value="GUANYLATE_CYCLASE_2"/>
    <property type="match status" value="1"/>
</dbReference>
<evidence type="ECO:0000259" key="11">
    <source>
        <dbReference type="PROSITE" id="PS50125"/>
    </source>
</evidence>
<feature type="region of interest" description="Disordered" evidence="10">
    <location>
        <begin position="16"/>
        <end position="38"/>
    </location>
</feature>
<evidence type="ECO:0000256" key="9">
    <source>
        <dbReference type="SAM" id="Coils"/>
    </source>
</evidence>
<evidence type="ECO:0000256" key="10">
    <source>
        <dbReference type="SAM" id="MobiDB-lite"/>
    </source>
</evidence>
<dbReference type="SUPFAM" id="SSF55073">
    <property type="entry name" value="Nucleotide cyclase"/>
    <property type="match status" value="1"/>
</dbReference>